<evidence type="ECO:0008006" key="4">
    <source>
        <dbReference type="Google" id="ProtNLM"/>
    </source>
</evidence>
<evidence type="ECO:0000256" key="1">
    <source>
        <dbReference type="SAM" id="Phobius"/>
    </source>
</evidence>
<dbReference type="Pfam" id="PF20221">
    <property type="entry name" value="DUF6580"/>
    <property type="match status" value="1"/>
</dbReference>
<proteinExistence type="predicted"/>
<dbReference type="AlphaFoldDB" id="A0A2S8FKJ1"/>
<keyword evidence="1" id="KW-0472">Membrane</keyword>
<reference evidence="2 3" key="1">
    <citation type="submission" date="2018-02" db="EMBL/GenBank/DDBJ databases">
        <title>Comparative genomes isolates from brazilian mangrove.</title>
        <authorList>
            <person name="Araujo J.E."/>
            <person name="Taketani R.G."/>
            <person name="Silva M.C.P."/>
            <person name="Loureco M.V."/>
            <person name="Andreote F.D."/>
        </authorList>
    </citation>
    <scope>NUCLEOTIDE SEQUENCE [LARGE SCALE GENOMIC DNA]</scope>
    <source>
        <strain evidence="2 3">Hex-1 MGV</strain>
    </source>
</reference>
<feature type="transmembrane region" description="Helical" evidence="1">
    <location>
        <begin position="17"/>
        <end position="35"/>
    </location>
</feature>
<evidence type="ECO:0000313" key="3">
    <source>
        <dbReference type="Proteomes" id="UP000238322"/>
    </source>
</evidence>
<feature type="transmembrane region" description="Helical" evidence="1">
    <location>
        <begin position="47"/>
        <end position="67"/>
    </location>
</feature>
<protein>
    <recommendedName>
        <fullName evidence="4">ECF transporter S component</fullName>
    </recommendedName>
</protein>
<evidence type="ECO:0000313" key="2">
    <source>
        <dbReference type="EMBL" id="PQO32692.1"/>
    </source>
</evidence>
<sequence>MADAPQSTTDRIHSPRIWALVGSCLAFAIAVKLLPYLMTATGMQAEWFSQSFFWSFTPYLAVCLFVGAMLGNRWAACGVVLGSLLLSDLAIWGITGQFSWAFYPTLPVMYCCVLAIVVLGYTMRSGSTWAGGITMGIFASVGYFVVTNFFSWIALPEYTKDVNGLIQCYVMAIPFFRNMLMGTIFYSAILFSPAILSLATPATKSDEIVSRPGQAPSR</sequence>
<feature type="transmembrane region" description="Helical" evidence="1">
    <location>
        <begin position="175"/>
        <end position="196"/>
    </location>
</feature>
<dbReference type="Proteomes" id="UP000238322">
    <property type="component" value="Unassembled WGS sequence"/>
</dbReference>
<comment type="caution">
    <text evidence="2">The sequence shown here is derived from an EMBL/GenBank/DDBJ whole genome shotgun (WGS) entry which is preliminary data.</text>
</comment>
<name>A0A2S8FKJ1_9BACT</name>
<dbReference type="OrthoDB" id="9806699at2"/>
<feature type="transmembrane region" description="Helical" evidence="1">
    <location>
        <begin position="133"/>
        <end position="155"/>
    </location>
</feature>
<organism evidence="2 3">
    <name type="scientific">Blastopirellula marina</name>
    <dbReference type="NCBI Taxonomy" id="124"/>
    <lineage>
        <taxon>Bacteria</taxon>
        <taxon>Pseudomonadati</taxon>
        <taxon>Planctomycetota</taxon>
        <taxon>Planctomycetia</taxon>
        <taxon>Pirellulales</taxon>
        <taxon>Pirellulaceae</taxon>
        <taxon>Blastopirellula</taxon>
    </lineage>
</organism>
<feature type="transmembrane region" description="Helical" evidence="1">
    <location>
        <begin position="74"/>
        <end position="94"/>
    </location>
</feature>
<dbReference type="RefSeq" id="WP_105331704.1">
    <property type="nucleotide sequence ID" value="NZ_PUHY01000012.1"/>
</dbReference>
<keyword evidence="1" id="KW-0812">Transmembrane</keyword>
<feature type="transmembrane region" description="Helical" evidence="1">
    <location>
        <begin position="100"/>
        <end position="121"/>
    </location>
</feature>
<accession>A0A2S8FKJ1</accession>
<keyword evidence="1" id="KW-1133">Transmembrane helix</keyword>
<dbReference type="InterPro" id="IPR046487">
    <property type="entry name" value="DUF6580"/>
</dbReference>
<dbReference type="EMBL" id="PUHY01000012">
    <property type="protein sequence ID" value="PQO32692.1"/>
    <property type="molecule type" value="Genomic_DNA"/>
</dbReference>
<gene>
    <name evidence="2" type="ORF">C5Y83_21075</name>
</gene>